<evidence type="ECO:0000313" key="1">
    <source>
        <dbReference type="EMBL" id="KAH7914107.1"/>
    </source>
</evidence>
<evidence type="ECO:0000313" key="2">
    <source>
        <dbReference type="Proteomes" id="UP000790377"/>
    </source>
</evidence>
<proteinExistence type="predicted"/>
<organism evidence="1 2">
    <name type="scientific">Hygrophoropsis aurantiaca</name>
    <dbReference type="NCBI Taxonomy" id="72124"/>
    <lineage>
        <taxon>Eukaryota</taxon>
        <taxon>Fungi</taxon>
        <taxon>Dikarya</taxon>
        <taxon>Basidiomycota</taxon>
        <taxon>Agaricomycotina</taxon>
        <taxon>Agaricomycetes</taxon>
        <taxon>Agaricomycetidae</taxon>
        <taxon>Boletales</taxon>
        <taxon>Coniophorineae</taxon>
        <taxon>Hygrophoropsidaceae</taxon>
        <taxon>Hygrophoropsis</taxon>
    </lineage>
</organism>
<sequence length="710" mass="78572">MSAAAKQKGKPMFRRLSQVYVEIPHSPLHTAKKSTAKQSASVTSSRKENALLPSDDSHMESTSSTKRKIDCDMPQQSAKKLKTVKSSAGVTDEPVVSSEAYPNGFFYCHQCNKKRDVEIGIRCTVLVVKDRQCGNKYCNPCLKNRYGLSMESIKIQEVPAKTKTRHITGQDYVFKCPRCDDICNCVKCRKAKGLKPTGNLALAARQSGGLSAADVLRNDIEAIGPMTSKSVSARAKVESKSQSKMSTSTSGKAQKNQTSSSAPGRSSTKLLPKSKSTPVIPKLTWSRVNMPLSLDEVEERIHIREFALRFESLLDIPRSQLEELEEIRGSRTRGGEDDDDDLVPWVSEPCLKSLILGLLQILDVDESNEKSLKIAMKRVRDSGGNLNKIWVALSALRINSNDFDASSSSSASLEPGSGLAFPDPLPAPSSATIIRTRSGTGTSLTVVRSAQLVPVVAALIDMAVDSADIRAVLDAGVQESKERAKEAKEAIRMENDRYDQEKEDNRAKEKKDKFASERHKRTLSDIDDALKLSSYAYIPRVCPLGRDADGRVYWALSPGMNEREAAVEILSSGPSGGTSRDRRNRKRLALPPDERSSLKKWSWFVAVWGIRPHEKERIAIDGDDSDEDEDDERWWGFSEPEEIVKLASWISAKSDASVGRDTPSTVDSDCDSDDEQDPNLSNAEQSKALAKELEQYAALLRWRTRREEEE</sequence>
<gene>
    <name evidence="1" type="ORF">BJ138DRAFT_1144417</name>
</gene>
<accession>A0ACB8ALI1</accession>
<dbReference type="Proteomes" id="UP000790377">
    <property type="component" value="Unassembled WGS sequence"/>
</dbReference>
<name>A0ACB8ALI1_9AGAM</name>
<comment type="caution">
    <text evidence="1">The sequence shown here is derived from an EMBL/GenBank/DDBJ whole genome shotgun (WGS) entry which is preliminary data.</text>
</comment>
<keyword evidence="2" id="KW-1185">Reference proteome</keyword>
<protein>
    <submittedName>
        <fullName evidence="1">Uncharacterized protein</fullName>
    </submittedName>
</protein>
<reference evidence="1" key="1">
    <citation type="journal article" date="2021" name="New Phytol.">
        <title>Evolutionary innovations through gain and loss of genes in the ectomycorrhizal Boletales.</title>
        <authorList>
            <person name="Wu G."/>
            <person name="Miyauchi S."/>
            <person name="Morin E."/>
            <person name="Kuo A."/>
            <person name="Drula E."/>
            <person name="Varga T."/>
            <person name="Kohler A."/>
            <person name="Feng B."/>
            <person name="Cao Y."/>
            <person name="Lipzen A."/>
            <person name="Daum C."/>
            <person name="Hundley H."/>
            <person name="Pangilinan J."/>
            <person name="Johnson J."/>
            <person name="Barry K."/>
            <person name="LaButti K."/>
            <person name="Ng V."/>
            <person name="Ahrendt S."/>
            <person name="Min B."/>
            <person name="Choi I.G."/>
            <person name="Park H."/>
            <person name="Plett J.M."/>
            <person name="Magnuson J."/>
            <person name="Spatafora J.W."/>
            <person name="Nagy L.G."/>
            <person name="Henrissat B."/>
            <person name="Grigoriev I.V."/>
            <person name="Yang Z.L."/>
            <person name="Xu J."/>
            <person name="Martin F.M."/>
        </authorList>
    </citation>
    <scope>NUCLEOTIDE SEQUENCE</scope>
    <source>
        <strain evidence="1">ATCC 28755</strain>
    </source>
</reference>
<dbReference type="EMBL" id="MU267618">
    <property type="protein sequence ID" value="KAH7914107.1"/>
    <property type="molecule type" value="Genomic_DNA"/>
</dbReference>